<accession>A0AAQ4FL39</accession>
<organism evidence="2 3">
    <name type="scientific">Amblyomma americanum</name>
    <name type="common">Lone star tick</name>
    <dbReference type="NCBI Taxonomy" id="6943"/>
    <lineage>
        <taxon>Eukaryota</taxon>
        <taxon>Metazoa</taxon>
        <taxon>Ecdysozoa</taxon>
        <taxon>Arthropoda</taxon>
        <taxon>Chelicerata</taxon>
        <taxon>Arachnida</taxon>
        <taxon>Acari</taxon>
        <taxon>Parasitiformes</taxon>
        <taxon>Ixodida</taxon>
        <taxon>Ixodoidea</taxon>
        <taxon>Ixodidae</taxon>
        <taxon>Amblyomminae</taxon>
        <taxon>Amblyomma</taxon>
    </lineage>
</organism>
<feature type="transmembrane region" description="Helical" evidence="1">
    <location>
        <begin position="46"/>
        <end position="65"/>
    </location>
</feature>
<evidence type="ECO:0000313" key="2">
    <source>
        <dbReference type="EMBL" id="KAK8787937.1"/>
    </source>
</evidence>
<protein>
    <submittedName>
        <fullName evidence="2">Uncharacterized protein</fullName>
    </submittedName>
</protein>
<reference evidence="2 3" key="1">
    <citation type="journal article" date="2023" name="Arcadia Sci">
        <title>De novo assembly of a long-read Amblyomma americanum tick genome.</title>
        <authorList>
            <person name="Chou S."/>
            <person name="Poskanzer K.E."/>
            <person name="Rollins M."/>
            <person name="Thuy-Boun P.S."/>
        </authorList>
    </citation>
    <scope>NUCLEOTIDE SEQUENCE [LARGE SCALE GENOMIC DNA]</scope>
    <source>
        <strain evidence="2">F_SG_1</strain>
        <tissue evidence="2">Salivary glands</tissue>
    </source>
</reference>
<dbReference type="EMBL" id="JARKHS020001266">
    <property type="protein sequence ID" value="KAK8787937.1"/>
    <property type="molecule type" value="Genomic_DNA"/>
</dbReference>
<keyword evidence="1" id="KW-0472">Membrane</keyword>
<feature type="transmembrane region" description="Helical" evidence="1">
    <location>
        <begin position="71"/>
        <end position="93"/>
    </location>
</feature>
<dbReference type="Proteomes" id="UP001321473">
    <property type="component" value="Unassembled WGS sequence"/>
</dbReference>
<gene>
    <name evidence="2" type="ORF">V5799_022286</name>
</gene>
<sequence length="144" mass="15768">MDDHTELQNLHAVASAGLKLGAVGFILFSLVGTIGRTIPKRRRIPCVTMLDFTYVVSANFITLLIRWRQTGVSFSICGAHFLHLVAVITDIMATSQKTEIIHCVVSDFCKMGRTIDAVLLVTVSGCFLLSGCQDTPEVRPSDKK</sequence>
<name>A0AAQ4FL39_AMBAM</name>
<dbReference type="AlphaFoldDB" id="A0AAQ4FL39"/>
<keyword evidence="3" id="KW-1185">Reference proteome</keyword>
<evidence type="ECO:0000256" key="1">
    <source>
        <dbReference type="SAM" id="Phobius"/>
    </source>
</evidence>
<proteinExistence type="predicted"/>
<comment type="caution">
    <text evidence="2">The sequence shown here is derived from an EMBL/GenBank/DDBJ whole genome shotgun (WGS) entry which is preliminary data.</text>
</comment>
<keyword evidence="1" id="KW-0812">Transmembrane</keyword>
<evidence type="ECO:0000313" key="3">
    <source>
        <dbReference type="Proteomes" id="UP001321473"/>
    </source>
</evidence>
<keyword evidence="1" id="KW-1133">Transmembrane helix</keyword>
<feature type="transmembrane region" description="Helical" evidence="1">
    <location>
        <begin position="12"/>
        <end position="34"/>
    </location>
</feature>
<feature type="non-terminal residue" evidence="2">
    <location>
        <position position="144"/>
    </location>
</feature>